<dbReference type="PROSITE" id="PS50405">
    <property type="entry name" value="GST_CTER"/>
    <property type="match status" value="1"/>
</dbReference>
<gene>
    <name evidence="4" type="ORF">POBO1169_LOCUS11256</name>
</gene>
<dbReference type="SFLD" id="SFLDS00019">
    <property type="entry name" value="Glutathione_Transferase_(cytos"/>
    <property type="match status" value="1"/>
</dbReference>
<dbReference type="InterPro" id="IPR036249">
    <property type="entry name" value="Thioredoxin-like_sf"/>
</dbReference>
<dbReference type="CDD" id="cd03046">
    <property type="entry name" value="GST_N_GTT1_like"/>
    <property type="match status" value="1"/>
</dbReference>
<dbReference type="Pfam" id="PF02798">
    <property type="entry name" value="GST_N"/>
    <property type="match status" value="1"/>
</dbReference>
<evidence type="ECO:0000313" key="4">
    <source>
        <dbReference type="EMBL" id="CAD8672273.1"/>
    </source>
</evidence>
<evidence type="ECO:0000256" key="1">
    <source>
        <dbReference type="ARBA" id="ARBA00007409"/>
    </source>
</evidence>
<dbReference type="AlphaFoldDB" id="A0A7S0WLS5"/>
<dbReference type="SUPFAM" id="SSF47616">
    <property type="entry name" value="GST C-terminal domain-like"/>
    <property type="match status" value="1"/>
</dbReference>
<comment type="similarity">
    <text evidence="1">Belongs to the GST superfamily.</text>
</comment>
<evidence type="ECO:0008006" key="5">
    <source>
        <dbReference type="Google" id="ProtNLM"/>
    </source>
</evidence>
<dbReference type="SUPFAM" id="SSF52833">
    <property type="entry name" value="Thioredoxin-like"/>
    <property type="match status" value="1"/>
</dbReference>
<organism evidence="4">
    <name type="scientific">Pyramimonas obovata</name>
    <dbReference type="NCBI Taxonomy" id="1411642"/>
    <lineage>
        <taxon>Eukaryota</taxon>
        <taxon>Viridiplantae</taxon>
        <taxon>Chlorophyta</taxon>
        <taxon>Pyramimonadophyceae</taxon>
        <taxon>Pyramimonadales</taxon>
        <taxon>Pyramimonadaceae</taxon>
        <taxon>Pyramimonas</taxon>
        <taxon>Pyramimonas incertae sedis</taxon>
    </lineage>
</organism>
<dbReference type="PANTHER" id="PTHR44051">
    <property type="entry name" value="GLUTATHIONE S-TRANSFERASE-RELATED"/>
    <property type="match status" value="1"/>
</dbReference>
<dbReference type="PROSITE" id="PS50404">
    <property type="entry name" value="GST_NTER"/>
    <property type="match status" value="1"/>
</dbReference>
<dbReference type="InterPro" id="IPR036282">
    <property type="entry name" value="Glutathione-S-Trfase_C_sf"/>
</dbReference>
<dbReference type="InterPro" id="IPR010987">
    <property type="entry name" value="Glutathione-S-Trfase_C-like"/>
</dbReference>
<reference evidence="4" key="1">
    <citation type="submission" date="2021-01" db="EMBL/GenBank/DDBJ databases">
        <authorList>
            <person name="Corre E."/>
            <person name="Pelletier E."/>
            <person name="Niang G."/>
            <person name="Scheremetjew M."/>
            <person name="Finn R."/>
            <person name="Kale V."/>
            <person name="Holt S."/>
            <person name="Cochrane G."/>
            <person name="Meng A."/>
            <person name="Brown T."/>
            <person name="Cohen L."/>
        </authorList>
    </citation>
    <scope>NUCLEOTIDE SEQUENCE</scope>
    <source>
        <strain evidence="4">CCMP722</strain>
    </source>
</reference>
<feature type="domain" description="GST N-terminal" evidence="2">
    <location>
        <begin position="80"/>
        <end position="163"/>
    </location>
</feature>
<dbReference type="EMBL" id="HBFA01022138">
    <property type="protein sequence ID" value="CAD8672273.1"/>
    <property type="molecule type" value="Transcribed_RNA"/>
</dbReference>
<evidence type="ECO:0000259" key="2">
    <source>
        <dbReference type="PROSITE" id="PS50404"/>
    </source>
</evidence>
<evidence type="ECO:0000259" key="3">
    <source>
        <dbReference type="PROSITE" id="PS50405"/>
    </source>
</evidence>
<accession>A0A7S0WLS5</accession>
<proteinExistence type="inferred from homology"/>
<dbReference type="Gene3D" id="3.40.30.10">
    <property type="entry name" value="Glutaredoxin"/>
    <property type="match status" value="1"/>
</dbReference>
<dbReference type="PANTHER" id="PTHR44051:SF8">
    <property type="entry name" value="GLUTATHIONE S-TRANSFERASE GSTA"/>
    <property type="match status" value="1"/>
</dbReference>
<sequence length="263" mass="28677">MAALQLNSAVFSAKAGGLAPASRKTAKLGCSPRVPSTLRSSSLSTQRLAKFERRTAVTSANWNPFDKSKSAKGESGPAYPTGKLTIFTSKGSRAQIIEWYALEKGIEFESVNVNMRTGEHKKAPFTNVNPFGKMPAIQAADGTPIFESGAILLYLAGLAGELETPEQYATAAKWILYANATYWTDVEKKRAGPPDQLQALETLLSDRPYLQGEEFTVSDVAVGSYLYYTKAFFGERFAKYPNVAKYLDSLMDMESFKNTCGAS</sequence>
<dbReference type="SFLD" id="SFLDG00358">
    <property type="entry name" value="Main_(cytGST)"/>
    <property type="match status" value="1"/>
</dbReference>
<protein>
    <recommendedName>
        <fullName evidence="5">Glutathione transferase</fullName>
    </recommendedName>
</protein>
<dbReference type="Pfam" id="PF13410">
    <property type="entry name" value="GST_C_2"/>
    <property type="match status" value="1"/>
</dbReference>
<dbReference type="InterPro" id="IPR040079">
    <property type="entry name" value="Glutathione_S-Trfase"/>
</dbReference>
<dbReference type="Gene3D" id="1.20.1050.10">
    <property type="match status" value="1"/>
</dbReference>
<dbReference type="InterPro" id="IPR004045">
    <property type="entry name" value="Glutathione_S-Trfase_N"/>
</dbReference>
<name>A0A7S0WLS5_9CHLO</name>
<feature type="domain" description="GST C-terminal" evidence="3">
    <location>
        <begin position="144"/>
        <end position="263"/>
    </location>
</feature>